<evidence type="ECO:0000313" key="1">
    <source>
        <dbReference type="EMBL" id="KAF3575152.1"/>
    </source>
</evidence>
<evidence type="ECO:0000313" key="2">
    <source>
        <dbReference type="Proteomes" id="UP000712600"/>
    </source>
</evidence>
<sequence length="52" mass="5643">MAFYMEAPSTSEERIGSTVRLLRSIVPPGKTPILAPIFTLLPSALQSTPDLK</sequence>
<proteinExistence type="predicted"/>
<comment type="caution">
    <text evidence="1">The sequence shown here is derived from an EMBL/GenBank/DDBJ whole genome shotgun (WGS) entry which is preliminary data.</text>
</comment>
<reference evidence="1" key="1">
    <citation type="submission" date="2019-12" db="EMBL/GenBank/DDBJ databases">
        <title>Genome sequencing and annotation of Brassica cretica.</title>
        <authorList>
            <person name="Studholme D.J."/>
            <person name="Sarris P."/>
        </authorList>
    </citation>
    <scope>NUCLEOTIDE SEQUENCE</scope>
    <source>
        <strain evidence="1">PFS-109/04</strain>
        <tissue evidence="1">Leaf</tissue>
    </source>
</reference>
<dbReference type="EMBL" id="QGKX02000095">
    <property type="protein sequence ID" value="KAF3575152.1"/>
    <property type="molecule type" value="Genomic_DNA"/>
</dbReference>
<dbReference type="Proteomes" id="UP000712600">
    <property type="component" value="Unassembled WGS sequence"/>
</dbReference>
<name>A0A8S9RSL0_BRACR</name>
<accession>A0A8S9RSL0</accession>
<protein>
    <submittedName>
        <fullName evidence="1">Uncharacterized protein</fullName>
    </submittedName>
</protein>
<gene>
    <name evidence="1" type="ORF">F2Q69_00058880</name>
</gene>
<organism evidence="1 2">
    <name type="scientific">Brassica cretica</name>
    <name type="common">Mustard</name>
    <dbReference type="NCBI Taxonomy" id="69181"/>
    <lineage>
        <taxon>Eukaryota</taxon>
        <taxon>Viridiplantae</taxon>
        <taxon>Streptophyta</taxon>
        <taxon>Embryophyta</taxon>
        <taxon>Tracheophyta</taxon>
        <taxon>Spermatophyta</taxon>
        <taxon>Magnoliopsida</taxon>
        <taxon>eudicotyledons</taxon>
        <taxon>Gunneridae</taxon>
        <taxon>Pentapetalae</taxon>
        <taxon>rosids</taxon>
        <taxon>malvids</taxon>
        <taxon>Brassicales</taxon>
        <taxon>Brassicaceae</taxon>
        <taxon>Brassiceae</taxon>
        <taxon>Brassica</taxon>
    </lineage>
</organism>
<dbReference type="AlphaFoldDB" id="A0A8S9RSL0"/>